<feature type="transmembrane region" description="Helical" evidence="2">
    <location>
        <begin position="21"/>
        <end position="37"/>
    </location>
</feature>
<evidence type="ECO:0000313" key="4">
    <source>
        <dbReference type="Proteomes" id="UP000232323"/>
    </source>
</evidence>
<evidence type="ECO:0008006" key="5">
    <source>
        <dbReference type="Google" id="ProtNLM"/>
    </source>
</evidence>
<keyword evidence="2" id="KW-1133">Transmembrane helix</keyword>
<evidence type="ECO:0000313" key="3">
    <source>
        <dbReference type="EMBL" id="GAX78081.1"/>
    </source>
</evidence>
<dbReference type="EMBL" id="BEGY01000029">
    <property type="protein sequence ID" value="GAX78081.1"/>
    <property type="molecule type" value="Genomic_DNA"/>
</dbReference>
<feature type="transmembrane region" description="Helical" evidence="2">
    <location>
        <begin position="166"/>
        <end position="188"/>
    </location>
</feature>
<feature type="transmembrane region" description="Helical" evidence="2">
    <location>
        <begin position="378"/>
        <end position="397"/>
    </location>
</feature>
<evidence type="ECO:0000256" key="2">
    <source>
        <dbReference type="SAM" id="Phobius"/>
    </source>
</evidence>
<feature type="transmembrane region" description="Helical" evidence="2">
    <location>
        <begin position="104"/>
        <end position="126"/>
    </location>
</feature>
<dbReference type="OrthoDB" id="45797at2759"/>
<organism evidence="3 4">
    <name type="scientific">Chlamydomonas eustigma</name>
    <dbReference type="NCBI Taxonomy" id="1157962"/>
    <lineage>
        <taxon>Eukaryota</taxon>
        <taxon>Viridiplantae</taxon>
        <taxon>Chlorophyta</taxon>
        <taxon>core chlorophytes</taxon>
        <taxon>Chlorophyceae</taxon>
        <taxon>CS clade</taxon>
        <taxon>Chlamydomonadales</taxon>
        <taxon>Chlamydomonadaceae</taxon>
        <taxon>Chlamydomonas</taxon>
    </lineage>
</organism>
<dbReference type="InterPro" id="IPR008537">
    <property type="entry name" value="DUF819"/>
</dbReference>
<keyword evidence="2" id="KW-0472">Membrane</keyword>
<dbReference type="AlphaFoldDB" id="A0A250X4U4"/>
<reference evidence="3 4" key="1">
    <citation type="submission" date="2017-08" db="EMBL/GenBank/DDBJ databases">
        <title>Acidophilic green algal genome provides insights into adaptation to an acidic environment.</title>
        <authorList>
            <person name="Hirooka S."/>
            <person name="Hirose Y."/>
            <person name="Kanesaki Y."/>
            <person name="Higuchi S."/>
            <person name="Fujiwara T."/>
            <person name="Onuma R."/>
            <person name="Era A."/>
            <person name="Ohbayashi R."/>
            <person name="Uzuka A."/>
            <person name="Nozaki H."/>
            <person name="Yoshikawa H."/>
            <person name="Miyagishima S.Y."/>
        </authorList>
    </citation>
    <scope>NUCLEOTIDE SEQUENCE [LARGE SCALE GENOMIC DNA]</scope>
    <source>
        <strain evidence="3 4">NIES-2499</strain>
    </source>
</reference>
<dbReference type="Proteomes" id="UP000232323">
    <property type="component" value="Unassembled WGS sequence"/>
</dbReference>
<keyword evidence="4" id="KW-1185">Reference proteome</keyword>
<feature type="compositionally biased region" description="Low complexity" evidence="1">
    <location>
        <begin position="333"/>
        <end position="356"/>
    </location>
</feature>
<sequence>MSSPADYHSVTPTLPFFNDDWALWTMLLACAALGQLSDSRSKIGSLLGGPLVSMLCAVALAAAGIIPTDAPSYDIVWKYLMPLAAGCFLVDVDITRLFRSGGPVLAAFLLGAVGMVVGAVAGYTILKFLIGSHQASSIAACLCASYVGGSINFVAVSQVVQLDPSLIPAAMAADNLAMAAYLAILMAIPTAASKVVTNYQTNNGASMESAITQMTAPRVSNDPDLSQQASLQVSIPYAHDTNTPSGLIPITSLESGPEKDIVVPEETATSTTEVTTGSISLSLACAATANSMAVALAAAAPILKPLTLTMMAVIAIGLSVLIRALLRENTAGSTNNNNSNSSSSSSDSSSSSSSSSVMGLDTANKQQLASPFTGSSQVGGALMLVFFSVIGASAGSLHQLPTCWSMMVFLTIMVAVHWAVLFSLGAAFGLPTQALLLGSNANIGGPATAASMALSRGWGTSMSQTAMLVGSLGYAVGTSAGLLVGKATSMISGQHAAVSVIL</sequence>
<feature type="transmembrane region" description="Helical" evidence="2">
    <location>
        <begin position="43"/>
        <end position="67"/>
    </location>
</feature>
<feature type="region of interest" description="Disordered" evidence="1">
    <location>
        <begin position="332"/>
        <end position="358"/>
    </location>
</feature>
<protein>
    <recommendedName>
        <fullName evidence="5">DUF819 protein</fullName>
    </recommendedName>
</protein>
<dbReference type="PANTHER" id="PTHR34289:SF8">
    <property type="entry name" value="DUF819 DOMAIN-CONTAINING PROTEIN"/>
    <property type="match status" value="1"/>
</dbReference>
<gene>
    <name evidence="3" type="ORF">CEUSTIGMA_g5523.t1</name>
</gene>
<keyword evidence="2" id="KW-0812">Transmembrane</keyword>
<proteinExistence type="predicted"/>
<name>A0A250X4U4_9CHLO</name>
<accession>A0A250X4U4</accession>
<evidence type="ECO:0000256" key="1">
    <source>
        <dbReference type="SAM" id="MobiDB-lite"/>
    </source>
</evidence>
<comment type="caution">
    <text evidence="3">The sequence shown here is derived from an EMBL/GenBank/DDBJ whole genome shotgun (WGS) entry which is preliminary data.</text>
</comment>
<feature type="transmembrane region" description="Helical" evidence="2">
    <location>
        <begin position="409"/>
        <end position="430"/>
    </location>
</feature>
<feature type="transmembrane region" description="Helical" evidence="2">
    <location>
        <begin position="306"/>
        <end position="326"/>
    </location>
</feature>
<feature type="transmembrane region" description="Helical" evidence="2">
    <location>
        <begin position="138"/>
        <end position="160"/>
    </location>
</feature>
<dbReference type="Pfam" id="PF05684">
    <property type="entry name" value="DUF819"/>
    <property type="match status" value="2"/>
</dbReference>
<dbReference type="STRING" id="1157962.A0A250X4U4"/>
<dbReference type="PANTHER" id="PTHR34289">
    <property type="entry name" value="PROTEIN, PUTATIVE (DUF819)-RELATED"/>
    <property type="match status" value="1"/>
</dbReference>
<feature type="transmembrane region" description="Helical" evidence="2">
    <location>
        <begin position="465"/>
        <end position="485"/>
    </location>
</feature>